<accession>A0A1G2QIW9</accession>
<evidence type="ECO:0008006" key="3">
    <source>
        <dbReference type="Google" id="ProtNLM"/>
    </source>
</evidence>
<name>A0A1G2QIW9_9BACT</name>
<dbReference type="Proteomes" id="UP000177838">
    <property type="component" value="Unassembled WGS sequence"/>
</dbReference>
<dbReference type="EMBL" id="MHTK01000004">
    <property type="protein sequence ID" value="OHA59911.1"/>
    <property type="molecule type" value="Genomic_DNA"/>
</dbReference>
<protein>
    <recommendedName>
        <fullName evidence="3">Transcription regulator TrmB N-terminal domain-containing protein</fullName>
    </recommendedName>
</protein>
<evidence type="ECO:0000313" key="2">
    <source>
        <dbReference type="Proteomes" id="UP000177838"/>
    </source>
</evidence>
<gene>
    <name evidence="1" type="ORF">A2589_02625</name>
</gene>
<dbReference type="InterPro" id="IPR036390">
    <property type="entry name" value="WH_DNA-bd_sf"/>
</dbReference>
<dbReference type="AlphaFoldDB" id="A0A1G2QIW9"/>
<reference evidence="1 2" key="1">
    <citation type="journal article" date="2016" name="Nat. Commun.">
        <title>Thousands of microbial genomes shed light on interconnected biogeochemical processes in an aquifer system.</title>
        <authorList>
            <person name="Anantharaman K."/>
            <person name="Brown C.T."/>
            <person name="Hug L.A."/>
            <person name="Sharon I."/>
            <person name="Castelle C.J."/>
            <person name="Probst A.J."/>
            <person name="Thomas B.C."/>
            <person name="Singh A."/>
            <person name="Wilkins M.J."/>
            <person name="Karaoz U."/>
            <person name="Brodie E.L."/>
            <person name="Williams K.H."/>
            <person name="Hubbard S.S."/>
            <person name="Banfield J.F."/>
        </authorList>
    </citation>
    <scope>NUCLEOTIDE SEQUENCE [LARGE SCALE GENOMIC DNA]</scope>
</reference>
<organism evidence="1 2">
    <name type="scientific">Candidatus Vogelbacteria bacterium RIFOXYD1_FULL_46_19</name>
    <dbReference type="NCBI Taxonomy" id="1802439"/>
    <lineage>
        <taxon>Bacteria</taxon>
        <taxon>Candidatus Vogeliibacteriota</taxon>
    </lineage>
</organism>
<dbReference type="SUPFAM" id="SSF46785">
    <property type="entry name" value="Winged helix' DNA-binding domain"/>
    <property type="match status" value="1"/>
</dbReference>
<sequence length="263" mass="30310">MLNAQQTSLFGLSTQEKKIVNLLNKSRVGLTATKIGVLVAEPRTTVNFYLNKLSDRGWVDKIKTTKSRYPLWFLKERNEIKNSLSGFFSSVGITLPGLTTLASKEGYEQVRTAYEKIIEVGKAERVFVVQGSRAPFAALKKLPTEFIERIHVAQKQKPIILEGITSRKSLSVFEKMSLRELKSHYGRLTIVYLVPDEYMDFDTEFYIFHDNVIIIQPITEKAYIIKDEVLVKTLKMIVEFMKQYSEKIDVNSYIKKLIEKIEQ</sequence>
<proteinExistence type="predicted"/>
<evidence type="ECO:0000313" key="1">
    <source>
        <dbReference type="EMBL" id="OHA59911.1"/>
    </source>
</evidence>
<comment type="caution">
    <text evidence="1">The sequence shown here is derived from an EMBL/GenBank/DDBJ whole genome shotgun (WGS) entry which is preliminary data.</text>
</comment>